<name>A0A917UFX3_9ACTN</name>
<dbReference type="AlphaFoldDB" id="A0A917UFX3"/>
<feature type="transmembrane region" description="Helical" evidence="2">
    <location>
        <begin position="604"/>
        <end position="622"/>
    </location>
</feature>
<comment type="caution">
    <text evidence="3">The sequence shown here is derived from an EMBL/GenBank/DDBJ whole genome shotgun (WGS) entry which is preliminary data.</text>
</comment>
<feature type="transmembrane region" description="Helical" evidence="2">
    <location>
        <begin position="533"/>
        <end position="552"/>
    </location>
</feature>
<reference evidence="3" key="1">
    <citation type="journal article" date="2014" name="Int. J. Syst. Evol. Microbiol.">
        <title>Complete genome sequence of Corynebacterium casei LMG S-19264T (=DSM 44701T), isolated from a smear-ripened cheese.</title>
        <authorList>
            <consortium name="US DOE Joint Genome Institute (JGI-PGF)"/>
            <person name="Walter F."/>
            <person name="Albersmeier A."/>
            <person name="Kalinowski J."/>
            <person name="Ruckert C."/>
        </authorList>
    </citation>
    <scope>NUCLEOTIDE SEQUENCE</scope>
    <source>
        <strain evidence="3">JCM 19831</strain>
    </source>
</reference>
<keyword evidence="2" id="KW-1133">Transmembrane helix</keyword>
<feature type="transmembrane region" description="Helical" evidence="2">
    <location>
        <begin position="343"/>
        <end position="358"/>
    </location>
</feature>
<reference evidence="3" key="2">
    <citation type="submission" date="2020-09" db="EMBL/GenBank/DDBJ databases">
        <authorList>
            <person name="Sun Q."/>
            <person name="Ohkuma M."/>
        </authorList>
    </citation>
    <scope>NUCLEOTIDE SEQUENCE</scope>
    <source>
        <strain evidence="3">JCM 19831</strain>
    </source>
</reference>
<sequence>MQTPTGATVAERGEPVTDGSPGERSRSLPLVGWLPPAILLVATFAVLWFYEVPPATTAIFLLYLGLGITLPGTLWWRFFHRGKGWFVADVAAGLALGYVGEVFCYVAARWVGLPLLVLAWPLATVAVFLAVPGLRRYWRGSPDAERPPLPWQWALTGIAGLILLWSCKFYRVYGLRFPYNSTPDTDSTFHLALVGEAKHHMPMVVPWITDEPLYYHWFVYPEMAATSWVTGIEPAVLLLRLSMLPMLMAFAVLVAVLARKLTGGWWTGVAAAVVTLFVLAPNPFGWHMLPAYEKLAFSPLEDGSSLRLTVWSGPTQTFGALLFVPVMLVLVDRLRETVRQSDRRGWVLLAILLAGVMGGKATYLPLLVCGLLLVLAVELVFRRRLHGGALIALGLTGVAFAYSQLVLFGSTSQGSGFNALNVVVTSPLGMTTQYVAFLPQDHLNLLAFLTIFGWCCVWAGLLGLFRRSARSPEIMVMLGIGLSGAGATMLTGQSGDSQRFFIEAARPYISVAAVVGLAALLPAGRMTWKRGAALLGSAVLGIIAVQLVQAHGRTTIPTRNRMPNEGAWRHEIVAPYAQLGLAAALFLAALVVAAVLLRRRGWSFGFGTALALTVALLAGYGLNTSIENYNLIARESRADGWRNVVQGTQIVGEGTLEAGRWLRDHSDADDLVATNAHCLMWEGKCSDLHFSMTAYSERRMLVEGWGFSTTAHEEAARLGEWVGYIPYWRPEILADNDAVFKDPTAENVATLRDRYGVRWLFVDESQGGVSPKLGTFATERYRSGPCVVYQLAPS</sequence>
<keyword evidence="2" id="KW-0472">Membrane</keyword>
<feature type="compositionally biased region" description="Basic and acidic residues" evidence="1">
    <location>
        <begin position="11"/>
        <end position="24"/>
    </location>
</feature>
<feature type="transmembrane region" description="Helical" evidence="2">
    <location>
        <begin position="265"/>
        <end position="289"/>
    </location>
</feature>
<proteinExistence type="predicted"/>
<feature type="transmembrane region" description="Helical" evidence="2">
    <location>
        <begin position="309"/>
        <end position="331"/>
    </location>
</feature>
<feature type="transmembrane region" description="Helical" evidence="2">
    <location>
        <begin position="114"/>
        <end position="132"/>
    </location>
</feature>
<feature type="transmembrane region" description="Helical" evidence="2">
    <location>
        <begin position="474"/>
        <end position="492"/>
    </location>
</feature>
<keyword evidence="2" id="KW-0812">Transmembrane</keyword>
<feature type="transmembrane region" description="Helical" evidence="2">
    <location>
        <begin position="30"/>
        <end position="50"/>
    </location>
</feature>
<organism evidence="3 4">
    <name type="scientific">Dactylosporangium sucinum</name>
    <dbReference type="NCBI Taxonomy" id="1424081"/>
    <lineage>
        <taxon>Bacteria</taxon>
        <taxon>Bacillati</taxon>
        <taxon>Actinomycetota</taxon>
        <taxon>Actinomycetes</taxon>
        <taxon>Micromonosporales</taxon>
        <taxon>Micromonosporaceae</taxon>
        <taxon>Dactylosporangium</taxon>
    </lineage>
</organism>
<feature type="transmembrane region" description="Helical" evidence="2">
    <location>
        <begin position="504"/>
        <end position="521"/>
    </location>
</feature>
<feature type="transmembrane region" description="Helical" evidence="2">
    <location>
        <begin position="56"/>
        <end position="78"/>
    </location>
</feature>
<accession>A0A917UFX3</accession>
<evidence type="ECO:0000256" key="1">
    <source>
        <dbReference type="SAM" id="MobiDB-lite"/>
    </source>
</evidence>
<feature type="transmembrane region" description="Helical" evidence="2">
    <location>
        <begin position="237"/>
        <end position="258"/>
    </location>
</feature>
<evidence type="ECO:0000313" key="4">
    <source>
        <dbReference type="Proteomes" id="UP000642070"/>
    </source>
</evidence>
<dbReference type="Proteomes" id="UP000642070">
    <property type="component" value="Unassembled WGS sequence"/>
</dbReference>
<evidence type="ECO:0000313" key="3">
    <source>
        <dbReference type="EMBL" id="GGM84532.1"/>
    </source>
</evidence>
<evidence type="ECO:0000256" key="2">
    <source>
        <dbReference type="SAM" id="Phobius"/>
    </source>
</evidence>
<feature type="transmembrane region" description="Helical" evidence="2">
    <location>
        <begin position="388"/>
        <end position="408"/>
    </location>
</feature>
<feature type="transmembrane region" description="Helical" evidence="2">
    <location>
        <begin position="572"/>
        <end position="597"/>
    </location>
</feature>
<feature type="transmembrane region" description="Helical" evidence="2">
    <location>
        <begin position="85"/>
        <end position="108"/>
    </location>
</feature>
<gene>
    <name evidence="3" type="ORF">GCM10007977_102610</name>
</gene>
<dbReference type="EMBL" id="BMPI01000097">
    <property type="protein sequence ID" value="GGM84532.1"/>
    <property type="molecule type" value="Genomic_DNA"/>
</dbReference>
<feature type="region of interest" description="Disordered" evidence="1">
    <location>
        <begin position="1"/>
        <end position="24"/>
    </location>
</feature>
<feature type="transmembrane region" description="Helical" evidence="2">
    <location>
        <begin position="153"/>
        <end position="173"/>
    </location>
</feature>
<feature type="transmembrane region" description="Helical" evidence="2">
    <location>
        <begin position="445"/>
        <end position="465"/>
    </location>
</feature>
<keyword evidence="4" id="KW-1185">Reference proteome</keyword>
<protein>
    <submittedName>
        <fullName evidence="3">Uncharacterized protein</fullName>
    </submittedName>
</protein>